<feature type="transmembrane region" description="Helical" evidence="7">
    <location>
        <begin position="83"/>
        <end position="101"/>
    </location>
</feature>
<gene>
    <name evidence="9" type="ORF">JOD45_000388</name>
</gene>
<feature type="transmembrane region" description="Helical" evidence="7">
    <location>
        <begin position="224"/>
        <end position="245"/>
    </location>
</feature>
<sequence>MGKYNRRQQRLLGILMALIGAGLWGLSGTVAQHLFHHYHVPVNWLVSIRLTVSGFLLLMFALSGKKRSYVWEIWRFRQSVLQMAAFSIFGMLGVQYTYFAAVNTGNAAVATLLQYLAPLFIAIYLIIKYFSLPKFYELFAMGLALLGTFLLLTNGSLNDMAVSYRAVIWGVLSGITSAFYTLASGRLIKKWDSAAVIGWGMMLGGITLYLIHPVWHVNTNSWQLSTVLMIGFVVIFGTLIGFYLFIESLKFISAKEASLLGCTEPLAAVFSSVIWLNITFGLYQAIGTVCVIMMVIILSIKPDTQTNKQAIERANEQ</sequence>
<dbReference type="PANTHER" id="PTHR32322">
    <property type="entry name" value="INNER MEMBRANE TRANSPORTER"/>
    <property type="match status" value="1"/>
</dbReference>
<comment type="caution">
    <text evidence="9">The sequence shown here is derived from an EMBL/GenBank/DDBJ whole genome shotgun (WGS) entry which is preliminary data.</text>
</comment>
<comment type="similarity">
    <text evidence="2">Belongs to the EamA transporter family.</text>
</comment>
<evidence type="ECO:0000256" key="3">
    <source>
        <dbReference type="ARBA" id="ARBA00022475"/>
    </source>
</evidence>
<dbReference type="PANTHER" id="PTHR32322:SF18">
    <property type="entry name" value="S-ADENOSYLMETHIONINE_S-ADENOSYLHOMOCYSTEINE TRANSPORTER"/>
    <property type="match status" value="1"/>
</dbReference>
<dbReference type="EMBL" id="JAFBER010000001">
    <property type="protein sequence ID" value="MBM7644197.1"/>
    <property type="molecule type" value="Genomic_DNA"/>
</dbReference>
<feature type="domain" description="EamA" evidence="8">
    <location>
        <begin position="166"/>
        <end position="299"/>
    </location>
</feature>
<keyword evidence="6 7" id="KW-0472">Membrane</keyword>
<evidence type="ECO:0000256" key="2">
    <source>
        <dbReference type="ARBA" id="ARBA00007362"/>
    </source>
</evidence>
<feature type="transmembrane region" description="Helical" evidence="7">
    <location>
        <begin position="41"/>
        <end position="62"/>
    </location>
</feature>
<keyword evidence="10" id="KW-1185">Reference proteome</keyword>
<reference evidence="9 10" key="1">
    <citation type="submission" date="2021-01" db="EMBL/GenBank/DDBJ databases">
        <title>Genomic Encyclopedia of Type Strains, Phase IV (KMG-IV): sequencing the most valuable type-strain genomes for metagenomic binning, comparative biology and taxonomic classification.</title>
        <authorList>
            <person name="Goeker M."/>
        </authorList>
    </citation>
    <scope>NUCLEOTIDE SEQUENCE [LARGE SCALE GENOMIC DNA]</scope>
    <source>
        <strain evidence="9 10">DSM 28236</strain>
    </source>
</reference>
<keyword evidence="4 7" id="KW-0812">Transmembrane</keyword>
<evidence type="ECO:0000259" key="8">
    <source>
        <dbReference type="Pfam" id="PF00892"/>
    </source>
</evidence>
<protein>
    <submittedName>
        <fullName evidence="9">Drug/metabolite transporter (DMT)-like permease</fullName>
    </submittedName>
</protein>
<evidence type="ECO:0000313" key="10">
    <source>
        <dbReference type="Proteomes" id="UP000808914"/>
    </source>
</evidence>
<feature type="transmembrane region" description="Helical" evidence="7">
    <location>
        <begin position="163"/>
        <end position="182"/>
    </location>
</feature>
<dbReference type="SUPFAM" id="SSF103481">
    <property type="entry name" value="Multidrug resistance efflux transporter EmrE"/>
    <property type="match status" value="2"/>
</dbReference>
<dbReference type="RefSeq" id="WP_205002144.1">
    <property type="nucleotide sequence ID" value="NZ_JAFBER010000001.1"/>
</dbReference>
<dbReference type="InterPro" id="IPR050638">
    <property type="entry name" value="AA-Vitamin_Transporters"/>
</dbReference>
<evidence type="ECO:0000256" key="6">
    <source>
        <dbReference type="ARBA" id="ARBA00023136"/>
    </source>
</evidence>
<name>A0ABS2PY06_9BACL</name>
<feature type="transmembrane region" description="Helical" evidence="7">
    <location>
        <begin position="194"/>
        <end position="212"/>
    </location>
</feature>
<evidence type="ECO:0000313" key="9">
    <source>
        <dbReference type="EMBL" id="MBM7644197.1"/>
    </source>
</evidence>
<dbReference type="InterPro" id="IPR037185">
    <property type="entry name" value="EmrE-like"/>
</dbReference>
<feature type="transmembrane region" description="Helical" evidence="7">
    <location>
        <begin position="282"/>
        <end position="300"/>
    </location>
</feature>
<dbReference type="InterPro" id="IPR000620">
    <property type="entry name" value="EamA_dom"/>
</dbReference>
<feature type="transmembrane region" description="Helical" evidence="7">
    <location>
        <begin position="107"/>
        <end position="126"/>
    </location>
</feature>
<comment type="subcellular location">
    <subcellularLocation>
        <location evidence="1">Cell membrane</location>
        <topology evidence="1">Multi-pass membrane protein</topology>
    </subcellularLocation>
</comment>
<accession>A0ABS2PY06</accession>
<feature type="transmembrane region" description="Helical" evidence="7">
    <location>
        <begin position="257"/>
        <end position="276"/>
    </location>
</feature>
<evidence type="ECO:0000256" key="1">
    <source>
        <dbReference type="ARBA" id="ARBA00004651"/>
    </source>
</evidence>
<keyword evidence="3" id="KW-1003">Cell membrane</keyword>
<organism evidence="9 10">
    <name type="scientific">Scopulibacillus daqui</name>
    <dbReference type="NCBI Taxonomy" id="1469162"/>
    <lineage>
        <taxon>Bacteria</taxon>
        <taxon>Bacillati</taxon>
        <taxon>Bacillota</taxon>
        <taxon>Bacilli</taxon>
        <taxon>Bacillales</taxon>
        <taxon>Sporolactobacillaceae</taxon>
        <taxon>Scopulibacillus</taxon>
    </lineage>
</organism>
<evidence type="ECO:0000256" key="4">
    <source>
        <dbReference type="ARBA" id="ARBA00022692"/>
    </source>
</evidence>
<feature type="domain" description="EamA" evidence="8">
    <location>
        <begin position="12"/>
        <end position="152"/>
    </location>
</feature>
<evidence type="ECO:0000256" key="5">
    <source>
        <dbReference type="ARBA" id="ARBA00022989"/>
    </source>
</evidence>
<feature type="transmembrane region" description="Helical" evidence="7">
    <location>
        <begin position="12"/>
        <end position="35"/>
    </location>
</feature>
<dbReference type="Pfam" id="PF00892">
    <property type="entry name" value="EamA"/>
    <property type="match status" value="2"/>
</dbReference>
<evidence type="ECO:0000256" key="7">
    <source>
        <dbReference type="SAM" id="Phobius"/>
    </source>
</evidence>
<proteinExistence type="inferred from homology"/>
<dbReference type="Proteomes" id="UP000808914">
    <property type="component" value="Unassembled WGS sequence"/>
</dbReference>
<feature type="transmembrane region" description="Helical" evidence="7">
    <location>
        <begin position="138"/>
        <end position="157"/>
    </location>
</feature>
<keyword evidence="5 7" id="KW-1133">Transmembrane helix</keyword>